<accession>A0ABT5HKP3</accession>
<dbReference type="RefSeq" id="WP_272745141.1">
    <property type="nucleotide sequence ID" value="NZ_JAQQKV010000002.1"/>
</dbReference>
<proteinExistence type="predicted"/>
<feature type="signal peptide" evidence="1">
    <location>
        <begin position="1"/>
        <end position="23"/>
    </location>
</feature>
<keyword evidence="3" id="KW-1185">Reference proteome</keyword>
<keyword evidence="1" id="KW-0732">Signal</keyword>
<comment type="caution">
    <text evidence="2">The sequence shown here is derived from an EMBL/GenBank/DDBJ whole genome shotgun (WGS) entry which is preliminary data.</text>
</comment>
<dbReference type="PROSITE" id="PS51257">
    <property type="entry name" value="PROKAR_LIPOPROTEIN"/>
    <property type="match status" value="1"/>
</dbReference>
<reference evidence="2 3" key="1">
    <citation type="submission" date="2023-01" db="EMBL/GenBank/DDBJ databases">
        <title>Novel species of the genus Asticcacaulis isolated from rivers.</title>
        <authorList>
            <person name="Lu H."/>
        </authorList>
    </citation>
    <scope>NUCLEOTIDE SEQUENCE [LARGE SCALE GENOMIC DNA]</scope>
    <source>
        <strain evidence="2 3">LKC15W</strain>
    </source>
</reference>
<dbReference type="Proteomes" id="UP001218579">
    <property type="component" value="Unassembled WGS sequence"/>
</dbReference>
<evidence type="ECO:0008006" key="4">
    <source>
        <dbReference type="Google" id="ProtNLM"/>
    </source>
</evidence>
<protein>
    <recommendedName>
        <fullName evidence="4">Lipoprotein</fullName>
    </recommendedName>
</protein>
<evidence type="ECO:0000256" key="1">
    <source>
        <dbReference type="SAM" id="SignalP"/>
    </source>
</evidence>
<name>A0ABT5HKP3_9CAUL</name>
<dbReference type="EMBL" id="JAQQKV010000002">
    <property type="protein sequence ID" value="MDC7676820.1"/>
    <property type="molecule type" value="Genomic_DNA"/>
</dbReference>
<dbReference type="NCBIfam" id="NF047637">
    <property type="entry name" value="lipo_CC0125"/>
    <property type="match status" value="1"/>
</dbReference>
<sequence>MKPMRKTLIAFVGIAALSLAACATPTPYQPADPKSSASFARGYQEQKIESNRYRLSFSGNTSTPRETVEDYMLYRAAELTIENGYDWFTLAHRNTEENKTYRTTVTRDPFYSPFYGSLSWRYYQRNRWSRWGFGYSAFDDVDTQEFRRYEANAEVIFGKGPKPANDAMAFDAREVKQNLEPRIVRPVAK</sequence>
<feature type="chain" id="PRO_5046782698" description="Lipoprotein" evidence="1">
    <location>
        <begin position="24"/>
        <end position="189"/>
    </location>
</feature>
<evidence type="ECO:0000313" key="2">
    <source>
        <dbReference type="EMBL" id="MDC7676820.1"/>
    </source>
</evidence>
<evidence type="ECO:0000313" key="3">
    <source>
        <dbReference type="Proteomes" id="UP001218579"/>
    </source>
</evidence>
<organism evidence="2 3">
    <name type="scientific">Asticcacaulis machinosus</name>
    <dbReference type="NCBI Taxonomy" id="2984211"/>
    <lineage>
        <taxon>Bacteria</taxon>
        <taxon>Pseudomonadati</taxon>
        <taxon>Pseudomonadota</taxon>
        <taxon>Alphaproteobacteria</taxon>
        <taxon>Caulobacterales</taxon>
        <taxon>Caulobacteraceae</taxon>
        <taxon>Asticcacaulis</taxon>
    </lineage>
</organism>
<gene>
    <name evidence="2" type="ORF">PQU98_11805</name>
</gene>